<dbReference type="RefSeq" id="WP_311835152.1">
    <property type="nucleotide sequence ID" value="NZ_JARQBJ010000002.1"/>
</dbReference>
<dbReference type="InterPro" id="IPR009195">
    <property type="entry name" value="Uncharacterised_YjbK"/>
</dbReference>
<evidence type="ECO:0000259" key="1">
    <source>
        <dbReference type="PROSITE" id="PS51707"/>
    </source>
</evidence>
<name>A0AAW8U0I5_9ENTE</name>
<dbReference type="InterPro" id="IPR033469">
    <property type="entry name" value="CYTH-like_dom_sf"/>
</dbReference>
<evidence type="ECO:0000313" key="3">
    <source>
        <dbReference type="Proteomes" id="UP001256711"/>
    </source>
</evidence>
<dbReference type="EMBL" id="JARQBJ010000002">
    <property type="protein sequence ID" value="MDT2809777.1"/>
    <property type="molecule type" value="Genomic_DNA"/>
</dbReference>
<evidence type="ECO:0000313" key="2">
    <source>
        <dbReference type="EMBL" id="MDT2809777.1"/>
    </source>
</evidence>
<proteinExistence type="predicted"/>
<dbReference type="Proteomes" id="UP001256711">
    <property type="component" value="Unassembled WGS sequence"/>
</dbReference>
<protein>
    <submittedName>
        <fullName evidence="2">CYTH domain-containing protein</fullName>
    </submittedName>
</protein>
<dbReference type="PROSITE" id="PS51707">
    <property type="entry name" value="CYTH"/>
    <property type="match status" value="1"/>
</dbReference>
<dbReference type="InterPro" id="IPR023577">
    <property type="entry name" value="CYTH_domain"/>
</dbReference>
<sequence length="190" mass="21730">MPSREIEFKTLLTPAEFQAVVAHYQLTPDRRKTQTNYYFDTPKQQLKNQHWGLRIRTYADYGEQTLKVPATDGGLWEITDKLSLQEAATLTKNSTIKAPGQVATKLATIDVAPSDLHLLASLKTARWEFVIPEGLLALDENWYGSQHDFELELEVTDPLQGKEDFHTLLRSLNLNYRPGENKIARAFKEK</sequence>
<dbReference type="CDD" id="cd07762">
    <property type="entry name" value="CYTH-like_Pase_1"/>
    <property type="match status" value="1"/>
</dbReference>
<gene>
    <name evidence="2" type="ORF">P7H43_04720</name>
</gene>
<dbReference type="Gene3D" id="2.40.320.10">
    <property type="entry name" value="Hypothetical Protein Pfu-838710-001"/>
    <property type="match status" value="1"/>
</dbReference>
<dbReference type="Pfam" id="PF01928">
    <property type="entry name" value="CYTH"/>
    <property type="match status" value="1"/>
</dbReference>
<dbReference type="AlphaFoldDB" id="A0AAW8U0I5"/>
<dbReference type="PIRSF" id="PIRSF012526">
    <property type="entry name" value="CYTH_UCP012526"/>
    <property type="match status" value="1"/>
</dbReference>
<organism evidence="2 3">
    <name type="scientific">Enterococcus asini</name>
    <dbReference type="NCBI Taxonomy" id="57732"/>
    <lineage>
        <taxon>Bacteria</taxon>
        <taxon>Bacillati</taxon>
        <taxon>Bacillota</taxon>
        <taxon>Bacilli</taxon>
        <taxon>Lactobacillales</taxon>
        <taxon>Enterococcaceae</taxon>
        <taxon>Enterococcus</taxon>
    </lineage>
</organism>
<feature type="domain" description="CYTH" evidence="1">
    <location>
        <begin position="3"/>
        <end position="190"/>
    </location>
</feature>
<reference evidence="2" key="1">
    <citation type="submission" date="2023-03" db="EMBL/GenBank/DDBJ databases">
        <authorList>
            <person name="Shen W."/>
            <person name="Cai J."/>
        </authorList>
    </citation>
    <scope>NUCLEOTIDE SEQUENCE</scope>
    <source>
        <strain evidence="2">B226-2</strain>
    </source>
</reference>
<comment type="caution">
    <text evidence="2">The sequence shown here is derived from an EMBL/GenBank/DDBJ whole genome shotgun (WGS) entry which is preliminary data.</text>
</comment>
<dbReference type="SMART" id="SM01118">
    <property type="entry name" value="CYTH"/>
    <property type="match status" value="1"/>
</dbReference>
<dbReference type="SUPFAM" id="SSF55154">
    <property type="entry name" value="CYTH-like phosphatases"/>
    <property type="match status" value="1"/>
</dbReference>
<accession>A0AAW8U0I5</accession>